<dbReference type="eggNOG" id="COG4123">
    <property type="taxonomic scope" value="Bacteria"/>
</dbReference>
<dbReference type="STRING" id="1261.HMPREF3195_00509"/>
<dbReference type="Gene3D" id="3.40.50.150">
    <property type="entry name" value="Vaccinia Virus protein VP39"/>
    <property type="match status" value="1"/>
</dbReference>
<dbReference type="AlphaFoldDB" id="A0A135YWP9"/>
<evidence type="ECO:0000259" key="1">
    <source>
        <dbReference type="Pfam" id="PF05175"/>
    </source>
</evidence>
<feature type="domain" description="Methyltransferase small" evidence="1">
    <location>
        <begin position="35"/>
        <end position="175"/>
    </location>
</feature>
<comment type="caution">
    <text evidence="2">The sequence shown here is derived from an EMBL/GenBank/DDBJ whole genome shotgun (WGS) entry which is preliminary data.</text>
</comment>
<dbReference type="PANTHER" id="PTHR47739">
    <property type="entry name" value="TRNA1(VAL) (ADENINE(37)-N6)-METHYLTRANSFERASE"/>
    <property type="match status" value="1"/>
</dbReference>
<dbReference type="SUPFAM" id="SSF53335">
    <property type="entry name" value="S-adenosyl-L-methionine-dependent methyltransferases"/>
    <property type="match status" value="1"/>
</dbReference>
<evidence type="ECO:0000313" key="2">
    <source>
        <dbReference type="EMBL" id="KXI13834.1"/>
    </source>
</evidence>
<dbReference type="InterPro" id="IPR007848">
    <property type="entry name" value="Small_mtfrase_dom"/>
</dbReference>
<dbReference type="PROSITE" id="PS00092">
    <property type="entry name" value="N6_MTASE"/>
    <property type="match status" value="1"/>
</dbReference>
<reference evidence="2 3" key="1">
    <citation type="submission" date="2016-02" db="EMBL/GenBank/DDBJ databases">
        <authorList>
            <person name="Wen L."/>
            <person name="He K."/>
            <person name="Yang H."/>
        </authorList>
    </citation>
    <scope>NUCLEOTIDE SEQUENCE [LARGE SCALE GENOMIC DNA]</scope>
    <source>
        <strain evidence="2 3">MJR8628A</strain>
    </source>
</reference>
<dbReference type="CDD" id="cd02440">
    <property type="entry name" value="AdoMet_MTases"/>
    <property type="match status" value="1"/>
</dbReference>
<dbReference type="Pfam" id="PF05175">
    <property type="entry name" value="MTS"/>
    <property type="match status" value="1"/>
</dbReference>
<accession>A0A135YWP9</accession>
<dbReference type="GO" id="GO:0032259">
    <property type="term" value="P:methylation"/>
    <property type="evidence" value="ECO:0007669"/>
    <property type="project" value="UniProtKB-KW"/>
</dbReference>
<gene>
    <name evidence="2" type="ORF">HMPREF3195_00509</name>
</gene>
<keyword evidence="2" id="KW-0808">Transferase</keyword>
<dbReference type="PATRIC" id="fig|1261.5.peg.515"/>
<dbReference type="RefSeq" id="WP_002843408.1">
    <property type="nucleotide sequence ID" value="NZ_JAWEFV010000009.1"/>
</dbReference>
<dbReference type="InterPro" id="IPR002052">
    <property type="entry name" value="DNA_methylase_N6_adenine_CS"/>
</dbReference>
<dbReference type="GeneID" id="79842442"/>
<keyword evidence="2" id="KW-0489">Methyltransferase</keyword>
<sequence length="249" mass="28017">MKVELKDKERIDDLQCKGLRLIQNPDGFCFGIDAVLLANFSKVKRGSKVVDLGTGTGIIPVLISGKSRADKIIGVEIQEEVAEMATRSVKLNDLEDRVIILNEDLNNITSLIGKNTVDVVVSNPPYMHSKGIINENDKKAISRHGIMCDLEDIFRVAKDILKPNGKLYMINRTLRLVDMMVYARNHNLEPKTMKFVHSKIGKAPKLVLVEFVKCAKPEVKVLEPLYIYKEDGSYTDQTLAIYSKDSIER</sequence>
<organism evidence="2 3">
    <name type="scientific">Peptostreptococcus anaerobius</name>
    <dbReference type="NCBI Taxonomy" id="1261"/>
    <lineage>
        <taxon>Bacteria</taxon>
        <taxon>Bacillati</taxon>
        <taxon>Bacillota</taxon>
        <taxon>Clostridia</taxon>
        <taxon>Peptostreptococcales</taxon>
        <taxon>Peptostreptococcaceae</taxon>
        <taxon>Peptostreptococcus</taxon>
    </lineage>
</organism>
<protein>
    <submittedName>
        <fullName evidence="2">Methyltransferase domain protein</fullName>
    </submittedName>
</protein>
<dbReference type="PANTHER" id="PTHR47739:SF1">
    <property type="entry name" value="TRNA1(VAL) (ADENINE(37)-N6)-METHYLTRANSFERASE"/>
    <property type="match status" value="1"/>
</dbReference>
<proteinExistence type="predicted"/>
<dbReference type="Proteomes" id="UP000070326">
    <property type="component" value="Unassembled WGS sequence"/>
</dbReference>
<dbReference type="InterPro" id="IPR050210">
    <property type="entry name" value="tRNA_Adenine-N(6)_MTase"/>
</dbReference>
<dbReference type="GO" id="GO:0008757">
    <property type="term" value="F:S-adenosylmethionine-dependent methyltransferase activity"/>
    <property type="evidence" value="ECO:0007669"/>
    <property type="project" value="UniProtKB-ARBA"/>
</dbReference>
<name>A0A135YWP9_9FIRM</name>
<dbReference type="EMBL" id="LSQZ01000017">
    <property type="protein sequence ID" value="KXI13834.1"/>
    <property type="molecule type" value="Genomic_DNA"/>
</dbReference>
<dbReference type="InterPro" id="IPR029063">
    <property type="entry name" value="SAM-dependent_MTases_sf"/>
</dbReference>
<dbReference type="GO" id="GO:0008170">
    <property type="term" value="F:N-methyltransferase activity"/>
    <property type="evidence" value="ECO:0007669"/>
    <property type="project" value="UniProtKB-ARBA"/>
</dbReference>
<dbReference type="GO" id="GO:0003676">
    <property type="term" value="F:nucleic acid binding"/>
    <property type="evidence" value="ECO:0007669"/>
    <property type="project" value="InterPro"/>
</dbReference>
<evidence type="ECO:0000313" key="3">
    <source>
        <dbReference type="Proteomes" id="UP000070326"/>
    </source>
</evidence>